<evidence type="ECO:0000313" key="2">
    <source>
        <dbReference type="Proteomes" id="UP001264340"/>
    </source>
</evidence>
<proteinExistence type="predicted"/>
<accession>A0ABU1M1J1</accession>
<dbReference type="Proteomes" id="UP001264340">
    <property type="component" value="Unassembled WGS sequence"/>
</dbReference>
<sequence length="43" mass="4558">MSSAYIRCMSWFSIDMPCVPISPVVAISAALTPSANTTLNLTP</sequence>
<name>A0ABU1M1J1_9BURK</name>
<evidence type="ECO:0000313" key="1">
    <source>
        <dbReference type="EMBL" id="MDR6412863.1"/>
    </source>
</evidence>
<reference evidence="1 2" key="1">
    <citation type="submission" date="2023-07" db="EMBL/GenBank/DDBJ databases">
        <title>Sorghum-associated microbial communities from plants grown in Nebraska, USA.</title>
        <authorList>
            <person name="Schachtman D."/>
        </authorList>
    </citation>
    <scope>NUCLEOTIDE SEQUENCE [LARGE SCALE GENOMIC DNA]</scope>
    <source>
        <strain evidence="1 2">DS1316</strain>
    </source>
</reference>
<keyword evidence="2" id="KW-1185">Reference proteome</keyword>
<comment type="caution">
    <text evidence="1">The sequence shown here is derived from an EMBL/GenBank/DDBJ whole genome shotgun (WGS) entry which is preliminary data.</text>
</comment>
<protein>
    <submittedName>
        <fullName evidence="1">Uncharacterized protein</fullName>
    </submittedName>
</protein>
<dbReference type="EMBL" id="JAVDRP010000026">
    <property type="protein sequence ID" value="MDR6412863.1"/>
    <property type="molecule type" value="Genomic_DNA"/>
</dbReference>
<organism evidence="1 2">
    <name type="scientific">Paraburkholderia terricola</name>
    <dbReference type="NCBI Taxonomy" id="169427"/>
    <lineage>
        <taxon>Bacteria</taxon>
        <taxon>Pseudomonadati</taxon>
        <taxon>Pseudomonadota</taxon>
        <taxon>Betaproteobacteria</taxon>
        <taxon>Burkholderiales</taxon>
        <taxon>Burkholderiaceae</taxon>
        <taxon>Paraburkholderia</taxon>
    </lineage>
</organism>
<gene>
    <name evidence="1" type="ORF">J2804_006299</name>
</gene>